<dbReference type="EMBL" id="GL629769">
    <property type="protein sequence ID" value="EFX03325.1"/>
    <property type="molecule type" value="Genomic_DNA"/>
</dbReference>
<evidence type="ECO:0000313" key="4">
    <source>
        <dbReference type="EMBL" id="EFX03325.1"/>
    </source>
</evidence>
<dbReference type="SUPFAM" id="SSF103657">
    <property type="entry name" value="BAR/IMD domain-like"/>
    <property type="match status" value="1"/>
</dbReference>
<evidence type="ECO:0000256" key="1">
    <source>
        <dbReference type="ARBA" id="ARBA00022553"/>
    </source>
</evidence>
<dbReference type="PROSITE" id="PS50003">
    <property type="entry name" value="PH_DOMAIN"/>
    <property type="match status" value="1"/>
</dbReference>
<name>F0XGB5_GROCL</name>
<dbReference type="PANTHER" id="PTHR31941:SF1">
    <property type="entry name" value="CYTOSKELETAL SIGNALING PROTEIN SLM1"/>
    <property type="match status" value="1"/>
</dbReference>
<dbReference type="PANTHER" id="PTHR31941">
    <property type="entry name" value="CYTOSKELETAL SIGNALING PROTEIN SLM1"/>
    <property type="match status" value="1"/>
</dbReference>
<dbReference type="Proteomes" id="UP000007796">
    <property type="component" value="Unassembled WGS sequence"/>
</dbReference>
<dbReference type="FunCoup" id="F0XGB5">
    <property type="interactions" value="107"/>
</dbReference>
<reference evidence="4 5" key="1">
    <citation type="journal article" date="2011" name="Proc. Natl. Acad. Sci. U.S.A.">
        <title>Genome and transcriptome analyses of the mountain pine beetle-fungal symbiont Grosmannia clavigera, a lodgepole pine pathogen.</title>
        <authorList>
            <person name="DiGuistini S."/>
            <person name="Wang Y."/>
            <person name="Liao N.Y."/>
            <person name="Taylor G."/>
            <person name="Tanguay P."/>
            <person name="Feau N."/>
            <person name="Henrissat B."/>
            <person name="Chan S.K."/>
            <person name="Hesse-Orce U."/>
            <person name="Alamouti S.M."/>
            <person name="Tsui C.K.M."/>
            <person name="Docking R.T."/>
            <person name="Levasseur A."/>
            <person name="Haridas S."/>
            <person name="Robertson G."/>
            <person name="Birol I."/>
            <person name="Holt R.A."/>
            <person name="Marra M.A."/>
            <person name="Hamelin R.C."/>
            <person name="Hirst M."/>
            <person name="Jones S.J.M."/>
            <person name="Bohlmann J."/>
            <person name="Breuil C."/>
        </authorList>
    </citation>
    <scope>NUCLEOTIDE SEQUENCE [LARGE SCALE GENOMIC DNA]</scope>
    <source>
        <strain evidence="5">kw1407 / UAMH 11150</strain>
    </source>
</reference>
<dbReference type="Gene3D" id="2.30.29.30">
    <property type="entry name" value="Pleckstrin-homology domain (PH domain)/Phosphotyrosine-binding domain (PTB)"/>
    <property type="match status" value="1"/>
</dbReference>
<protein>
    <submittedName>
        <fullName evidence="4">PH domain containing protein</fullName>
    </submittedName>
</protein>
<accession>F0XGB5</accession>
<organism evidence="5">
    <name type="scientific">Grosmannia clavigera (strain kw1407 / UAMH 11150)</name>
    <name type="common">Blue stain fungus</name>
    <name type="synonym">Graphiocladiella clavigera</name>
    <dbReference type="NCBI Taxonomy" id="655863"/>
    <lineage>
        <taxon>Eukaryota</taxon>
        <taxon>Fungi</taxon>
        <taxon>Dikarya</taxon>
        <taxon>Ascomycota</taxon>
        <taxon>Pezizomycotina</taxon>
        <taxon>Sordariomycetes</taxon>
        <taxon>Sordariomycetidae</taxon>
        <taxon>Ophiostomatales</taxon>
        <taxon>Ophiostomataceae</taxon>
        <taxon>Leptographium</taxon>
    </lineage>
</organism>
<dbReference type="SMART" id="SM00233">
    <property type="entry name" value="PH"/>
    <property type="match status" value="1"/>
</dbReference>
<dbReference type="InterPro" id="IPR027267">
    <property type="entry name" value="AH/BAR_dom_sf"/>
</dbReference>
<dbReference type="AlphaFoldDB" id="F0XGB5"/>
<feature type="region of interest" description="Disordered" evidence="2">
    <location>
        <begin position="368"/>
        <end position="387"/>
    </location>
</feature>
<evidence type="ECO:0000259" key="3">
    <source>
        <dbReference type="PROSITE" id="PS50003"/>
    </source>
</evidence>
<feature type="compositionally biased region" description="Basic and acidic residues" evidence="2">
    <location>
        <begin position="371"/>
        <end position="380"/>
    </location>
</feature>
<dbReference type="InterPro" id="IPR046869">
    <property type="entry name" value="SLM1/RGC1-like_PH"/>
</dbReference>
<feature type="compositionally biased region" description="Polar residues" evidence="2">
    <location>
        <begin position="1"/>
        <end position="25"/>
    </location>
</feature>
<dbReference type="SUPFAM" id="SSF50729">
    <property type="entry name" value="PH domain-like"/>
    <property type="match status" value="1"/>
</dbReference>
<dbReference type="InParanoid" id="F0XGB5"/>
<dbReference type="Pfam" id="PF20400">
    <property type="entry name" value="BAR_4"/>
    <property type="match status" value="1"/>
</dbReference>
<proteinExistence type="predicted"/>
<feature type="region of interest" description="Disordered" evidence="2">
    <location>
        <begin position="1"/>
        <end position="35"/>
    </location>
</feature>
<feature type="region of interest" description="Disordered" evidence="2">
    <location>
        <begin position="417"/>
        <end position="464"/>
    </location>
</feature>
<evidence type="ECO:0000256" key="2">
    <source>
        <dbReference type="SAM" id="MobiDB-lite"/>
    </source>
</evidence>
<feature type="compositionally biased region" description="Polar residues" evidence="2">
    <location>
        <begin position="424"/>
        <end position="437"/>
    </location>
</feature>
<dbReference type="InterPro" id="IPR001849">
    <property type="entry name" value="PH_domain"/>
</dbReference>
<keyword evidence="5" id="KW-1185">Reference proteome</keyword>
<dbReference type="Pfam" id="PF20399">
    <property type="entry name" value="PH_20"/>
    <property type="match status" value="1"/>
</dbReference>
<dbReference type="RefSeq" id="XP_014172807.1">
    <property type="nucleotide sequence ID" value="XM_014317332.1"/>
</dbReference>
<dbReference type="GeneID" id="25976334"/>
<gene>
    <name evidence="4" type="ORF">CMQ_3254</name>
</gene>
<feature type="compositionally biased region" description="Low complexity" evidence="2">
    <location>
        <begin position="442"/>
        <end position="464"/>
    </location>
</feature>
<dbReference type="Gene3D" id="1.20.1270.60">
    <property type="entry name" value="Arfaptin homology (AH) domain/BAR domain"/>
    <property type="match status" value="1"/>
</dbReference>
<feature type="domain" description="PH" evidence="3">
    <location>
        <begin position="305"/>
        <end position="414"/>
    </location>
</feature>
<dbReference type="InterPro" id="IPR046868">
    <property type="entry name" value="BAR_4"/>
</dbReference>
<dbReference type="HOGENOM" id="CLU_038067_0_0_1"/>
<evidence type="ECO:0000313" key="5">
    <source>
        <dbReference type="Proteomes" id="UP000007796"/>
    </source>
</evidence>
<dbReference type="eggNOG" id="ENOG502QRAF">
    <property type="taxonomic scope" value="Eukaryota"/>
</dbReference>
<dbReference type="STRING" id="655863.F0XGB5"/>
<dbReference type="InterPro" id="IPR011993">
    <property type="entry name" value="PH-like_dom_sf"/>
</dbReference>
<keyword evidence="1" id="KW-0597">Phosphoprotein</keyword>
<dbReference type="OrthoDB" id="2264563at2759"/>
<sequence length="509" mass="55338">MATQFSTQQLPSRQSTNLTSASTFSDEAVPDADPTSTAGLLAERLQAWKHVCGFLEEYIGAVEKSHKEQAKEYEKVLKTISKPLREGQHFDPNLGGISGFFENMRTNTQALINTNLETEKNIKGSVLPVLDRLHKEIKNKAKELQQGAQKGAKEVEKARQTTQKHIELLGHQSAAFEAMGGKMGPQEDPYVLHRGVLHRLHHQVVEENNHRNDLLSVQSNMETFEAHVLLVLQQAMEAFHQYVGGQAERVNALYSDMLSTVQQIPADFEWKGFSERNRDILVDARDAPRDVAQITFPNQNHQSTSPVIEGSLERKSRNKLSWGFQAGYYVVTPSRYLHEFRDSDNVRKDPVPELSIYLPDATVSSPQGDKFTIKGKDRSKSVSSKLTGTSELHFKAHSPDDAEKWFYIIRDIAAAGPSHGVDSMPTSPTLASPTPGNMSRIASGGSFKAASPSPASPASVVSTGVTGGALASKGQEAGVTSGSSAKAALPPATVAAQTAVENASKATSA</sequence>